<organism evidence="2 3">
    <name type="scientific">Deinococcus arenae</name>
    <dbReference type="NCBI Taxonomy" id="1452751"/>
    <lineage>
        <taxon>Bacteria</taxon>
        <taxon>Thermotogati</taxon>
        <taxon>Deinococcota</taxon>
        <taxon>Deinococci</taxon>
        <taxon>Deinococcales</taxon>
        <taxon>Deinococcaceae</taxon>
        <taxon>Deinococcus</taxon>
    </lineage>
</organism>
<comment type="caution">
    <text evidence="2">The sequence shown here is derived from an EMBL/GenBank/DDBJ whole genome shotgun (WGS) entry which is preliminary data.</text>
</comment>
<evidence type="ECO:0000313" key="3">
    <source>
        <dbReference type="Proteomes" id="UP000600547"/>
    </source>
</evidence>
<evidence type="ECO:0000256" key="1">
    <source>
        <dbReference type="SAM" id="MobiDB-lite"/>
    </source>
</evidence>
<accession>A0A8H9GRX5</accession>
<dbReference type="EMBL" id="BMQG01000014">
    <property type="protein sequence ID" value="GGM54176.1"/>
    <property type="molecule type" value="Genomic_DNA"/>
</dbReference>
<dbReference type="Proteomes" id="UP000600547">
    <property type="component" value="Unassembled WGS sequence"/>
</dbReference>
<protein>
    <submittedName>
        <fullName evidence="2">Uncharacterized protein</fullName>
    </submittedName>
</protein>
<keyword evidence="3" id="KW-1185">Reference proteome</keyword>
<feature type="region of interest" description="Disordered" evidence="1">
    <location>
        <begin position="19"/>
        <end position="65"/>
    </location>
</feature>
<name>A0A8H9GRX5_9DEIO</name>
<sequence>MTVCSNQQIVRAYLPRFSPYPARTANDISTPKKAETAPRQVQARAGSEFALSGSEQNPDQGGEVQ</sequence>
<dbReference type="AlphaFoldDB" id="A0A8H9GRX5"/>
<evidence type="ECO:0000313" key="2">
    <source>
        <dbReference type="EMBL" id="GGM54176.1"/>
    </source>
</evidence>
<gene>
    <name evidence="2" type="ORF">GCM10008956_32590</name>
</gene>
<proteinExistence type="predicted"/>
<dbReference type="RefSeq" id="WP_189062705.1">
    <property type="nucleotide sequence ID" value="NZ_BMQG01000014.1"/>
</dbReference>
<reference evidence="3" key="1">
    <citation type="journal article" date="2019" name="Int. J. Syst. Evol. Microbiol.">
        <title>The Global Catalogue of Microorganisms (GCM) 10K type strain sequencing project: providing services to taxonomists for standard genome sequencing and annotation.</title>
        <authorList>
            <consortium name="The Broad Institute Genomics Platform"/>
            <consortium name="The Broad Institute Genome Sequencing Center for Infectious Disease"/>
            <person name="Wu L."/>
            <person name="Ma J."/>
        </authorList>
    </citation>
    <scope>NUCLEOTIDE SEQUENCE [LARGE SCALE GENOMIC DNA]</scope>
    <source>
        <strain evidence="3">JCM 31047</strain>
    </source>
</reference>